<feature type="compositionally biased region" description="Low complexity" evidence="11">
    <location>
        <begin position="888"/>
        <end position="907"/>
    </location>
</feature>
<evidence type="ECO:0000313" key="14">
    <source>
        <dbReference type="Proteomes" id="UP000604046"/>
    </source>
</evidence>
<keyword evidence="3" id="KW-0812">Transmembrane</keyword>
<proteinExistence type="predicted"/>
<evidence type="ECO:0000259" key="12">
    <source>
        <dbReference type="PROSITE" id="PS51847"/>
    </source>
</evidence>
<keyword evidence="14" id="KW-1185">Reference proteome</keyword>
<dbReference type="PANTHER" id="PTHR45761:SF1">
    <property type="entry name" value="EXTENDED SYNAPTOTAGMIN-LIKE PROTEIN 2, ISOFORM C"/>
    <property type="match status" value="1"/>
</dbReference>
<dbReference type="OrthoDB" id="441831at2759"/>
<feature type="domain" description="SMP-LTD" evidence="12">
    <location>
        <begin position="614"/>
        <end position="798"/>
    </location>
</feature>
<dbReference type="GO" id="GO:0046872">
    <property type="term" value="F:metal ion binding"/>
    <property type="evidence" value="ECO:0007669"/>
    <property type="project" value="UniProtKB-KW"/>
</dbReference>
<evidence type="ECO:0000256" key="9">
    <source>
        <dbReference type="ARBA" id="ARBA00023121"/>
    </source>
</evidence>
<comment type="subcellular location">
    <subcellularLocation>
        <location evidence="1">Membrane</location>
    </subcellularLocation>
</comment>
<dbReference type="GO" id="GO:0006869">
    <property type="term" value="P:lipid transport"/>
    <property type="evidence" value="ECO:0007669"/>
    <property type="project" value="UniProtKB-KW"/>
</dbReference>
<dbReference type="CDD" id="cd21670">
    <property type="entry name" value="SMP_ESyt"/>
    <property type="match status" value="1"/>
</dbReference>
<dbReference type="GO" id="GO:0008289">
    <property type="term" value="F:lipid binding"/>
    <property type="evidence" value="ECO:0007669"/>
    <property type="project" value="UniProtKB-KW"/>
</dbReference>
<evidence type="ECO:0000313" key="13">
    <source>
        <dbReference type="EMBL" id="CAE7203632.1"/>
    </source>
</evidence>
<dbReference type="InterPro" id="IPR031468">
    <property type="entry name" value="SMP_LBD"/>
</dbReference>
<feature type="region of interest" description="Disordered" evidence="11">
    <location>
        <begin position="435"/>
        <end position="470"/>
    </location>
</feature>
<evidence type="ECO:0000256" key="3">
    <source>
        <dbReference type="ARBA" id="ARBA00022692"/>
    </source>
</evidence>
<dbReference type="Pfam" id="PF17047">
    <property type="entry name" value="SMP_LBD"/>
    <property type="match status" value="1"/>
</dbReference>
<evidence type="ECO:0000256" key="4">
    <source>
        <dbReference type="ARBA" id="ARBA00022723"/>
    </source>
</evidence>
<keyword evidence="10" id="KW-0472">Membrane</keyword>
<dbReference type="PANTHER" id="PTHR45761">
    <property type="entry name" value="EXTENDED SYNAPTOTAGMIN-LIKE PROTEIN 2, ISOFORM C"/>
    <property type="match status" value="1"/>
</dbReference>
<keyword evidence="6" id="KW-0106">Calcium</keyword>
<keyword evidence="4" id="KW-0479">Metal-binding</keyword>
<dbReference type="EMBL" id="CAJNDS010000413">
    <property type="protein sequence ID" value="CAE7203632.1"/>
    <property type="molecule type" value="Genomic_DNA"/>
</dbReference>
<evidence type="ECO:0000256" key="6">
    <source>
        <dbReference type="ARBA" id="ARBA00022837"/>
    </source>
</evidence>
<dbReference type="InterPro" id="IPR051634">
    <property type="entry name" value="Extended_Synaptotagmin"/>
</dbReference>
<reference evidence="13" key="1">
    <citation type="submission" date="2021-02" db="EMBL/GenBank/DDBJ databases">
        <authorList>
            <person name="Dougan E. K."/>
            <person name="Rhodes N."/>
            <person name="Thang M."/>
            <person name="Chan C."/>
        </authorList>
    </citation>
    <scope>NUCLEOTIDE SEQUENCE</scope>
</reference>
<evidence type="ECO:0000256" key="7">
    <source>
        <dbReference type="ARBA" id="ARBA00022989"/>
    </source>
</evidence>
<evidence type="ECO:0000256" key="8">
    <source>
        <dbReference type="ARBA" id="ARBA00023055"/>
    </source>
</evidence>
<keyword evidence="2" id="KW-0813">Transport</keyword>
<evidence type="ECO:0000256" key="11">
    <source>
        <dbReference type="SAM" id="MobiDB-lite"/>
    </source>
</evidence>
<comment type="caution">
    <text evidence="13">The sequence shown here is derived from an EMBL/GenBank/DDBJ whole genome shotgun (WGS) entry which is preliminary data.</text>
</comment>
<dbReference type="PROSITE" id="PS51847">
    <property type="entry name" value="SMP"/>
    <property type="match status" value="1"/>
</dbReference>
<feature type="compositionally biased region" description="Low complexity" evidence="11">
    <location>
        <begin position="447"/>
        <end position="470"/>
    </location>
</feature>
<organism evidence="13 14">
    <name type="scientific">Symbiodinium natans</name>
    <dbReference type="NCBI Taxonomy" id="878477"/>
    <lineage>
        <taxon>Eukaryota</taxon>
        <taxon>Sar</taxon>
        <taxon>Alveolata</taxon>
        <taxon>Dinophyceae</taxon>
        <taxon>Suessiales</taxon>
        <taxon>Symbiodiniaceae</taxon>
        <taxon>Symbiodinium</taxon>
    </lineage>
</organism>
<feature type="region of interest" description="Disordered" evidence="11">
    <location>
        <begin position="873"/>
        <end position="954"/>
    </location>
</feature>
<keyword evidence="8" id="KW-0445">Lipid transport</keyword>
<protein>
    <submittedName>
        <fullName evidence="13">Esyt3 protein</fullName>
    </submittedName>
</protein>
<accession>A0A812JBZ2</accession>
<keyword evidence="5" id="KW-0677">Repeat</keyword>
<evidence type="ECO:0000256" key="1">
    <source>
        <dbReference type="ARBA" id="ARBA00004370"/>
    </source>
</evidence>
<gene>
    <name evidence="13" type="primary">Esyt3</name>
    <name evidence="13" type="ORF">SNAT2548_LOCUS6256</name>
</gene>
<feature type="compositionally biased region" description="Polar residues" evidence="11">
    <location>
        <begin position="873"/>
        <end position="887"/>
    </location>
</feature>
<keyword evidence="9" id="KW-0446">Lipid-binding</keyword>
<evidence type="ECO:0000256" key="10">
    <source>
        <dbReference type="ARBA" id="ARBA00023136"/>
    </source>
</evidence>
<keyword evidence="7" id="KW-1133">Transmembrane helix</keyword>
<sequence length="1507" mass="163323">MHNGPTAGMKKMSKAMPDVAITPAHCPLCSTPGATAALYSIERFDGMGQRAAHLIVMMALANHLGLNFGGLLPHPSTEVHGADVHACLSAVVGTDYTALRKRVRHASFDTCFFGSHVLLSTLGGGNQTVAPVGRNVLFQECGFGKDIVGFLTPDFLEKLRKHTLLLTQPTPYFLQDKRALRVAVHVRRGDIDVSRQTNRDVPNNVYLQVARAIKEMAHGLTDIHVFSTTKEGTHASSDFEAFEAAGMTVHLNGDELGDLAHMAQADVLVQAPSSFSWVAGVLNSNCVVSFKSYPGGLESWFYHHSGSFKSQDAKHLSQCIQHRLQTARRGWGRGWAGIVRERTFAKSASAAAILHMSFGRPSDKRQTMNTHFTVASKRETVRPEKCFSLEKRTLATMRGLRRTVHICQQLASSKAQAMVLNLNAKSRAMVASAVAARDGKEFPGSETSRTSRSRPQSAQRSSRPASAGAGSSNLYSYDAFLGHAGKSPSRWRVARTVPQSFVEIAASQPVEWLHLKWGPKEFDFREAGAQLEADAHQAAAQEVKQARDGKLRRRRAEQFCKQQKQSSSGEPWCCAGVIHKRSCYESPIVKLEIVLGTAQIAHEMKPRRRLVRHQAEDLRWLKEALGMLWPKVNAAVEKFMVEEVQPQIREELPKFLKSFHFKHFNFGHGIPDLHNLEVWDAPCRDQDAKRQGVEIHVSFKLQSDVEIAASVLGITAGLSYLSLKGSLVIRLDPLLNEEPLVGGIVAYFIDPPVVDFRMTPGIAQVAEQGPLNEVLRNLIESTIHDQLLLPNVIHIPMVDDEDLVDTASVKDAKPLGVLRVTASEALAPRFSFCSRVCWQCWTVSSSPEPRAMMMLKLLMGLAMAWLTVGEPNSAATKPTQASSNLRKASQPSQPSQASQASQASQPAEPGEPAEERSAQPAEPAEPAQPAPALPSASSECQTLPFDSSPGPNGGISMAQCQGDCDGDDDCAAGLKCMQRHVGEAVPGCSGGVSWPNWDYCYNPQCEDGEPGLPPLDSTYGQHGSTNMPKCAGDCDDDGDCASGLRCFQRSGVTTVPGCSGVGIPNFDYCYDPADAPEPPTMPPGTGPACLCIFDVDRTLTGKQGTAGNQCPNDKQIYGIWDTAYSGGWLTISEAGQNLKNTFCNKCYMGIVSAGMASGRNSQERTYLLQNVLVGEPFQALLSSNNRASHWSVGAVHSPLVLGWPDREKQNAVAGIVAWYEQQGIQVADTDVYFYGDRTENIPPFSATAFNAREISCASRDMSIGNGIVGFCGATTDEIVDAKGVAVCSDPTPLPPPPPTQPPTPTEDCVCIFDIDRTLTGKQGDVSTCPDNKLESSIWDTAYGGGWLTLSEAAQKLPETFCNSCYLGVVSAGDAGGHHSPERPFLLDNVLNSEKFNKMKSENSQASAWSDYPAVDSPLVLGWPNREKQNAAEGIVSWYAKQGVTIPANKVHFYGDRTENIGPFADKGYNAREISCGSRDYSLYSSGMVGYCGAKKSEIVDTPGIAGC</sequence>
<evidence type="ECO:0000256" key="2">
    <source>
        <dbReference type="ARBA" id="ARBA00022448"/>
    </source>
</evidence>
<dbReference type="Proteomes" id="UP000604046">
    <property type="component" value="Unassembled WGS sequence"/>
</dbReference>
<evidence type="ECO:0000256" key="5">
    <source>
        <dbReference type="ARBA" id="ARBA00022737"/>
    </source>
</evidence>
<dbReference type="GO" id="GO:0016020">
    <property type="term" value="C:membrane"/>
    <property type="evidence" value="ECO:0007669"/>
    <property type="project" value="UniProtKB-SubCell"/>
</dbReference>
<name>A0A812JBZ2_9DINO</name>
<dbReference type="InterPro" id="IPR039010">
    <property type="entry name" value="Synaptotagmin_SMP"/>
</dbReference>